<dbReference type="PANTHER" id="PTHR14369:SF0">
    <property type="entry name" value="SURFEIT LOCUS PROTEIN 6"/>
    <property type="match status" value="1"/>
</dbReference>
<dbReference type="InterPro" id="IPR029188">
    <property type="entry name" value="Rrp14_N"/>
</dbReference>
<dbReference type="InterPro" id="IPR007019">
    <property type="entry name" value="SURF6"/>
</dbReference>
<dbReference type="GO" id="GO:0042274">
    <property type="term" value="P:ribosomal small subunit biogenesis"/>
    <property type="evidence" value="ECO:0007669"/>
    <property type="project" value="TreeGrafter"/>
</dbReference>
<feature type="domain" description="Ribosomal RNA-processing protein 14/surfeit locus protein 6 C-terminal" evidence="5">
    <location>
        <begin position="105"/>
        <end position="286"/>
    </location>
</feature>
<gene>
    <name evidence="7" type="ORF">HK103_001077</name>
</gene>
<protein>
    <recommendedName>
        <fullName evidence="9">Ribosomal RNA-processing protein 14/surfeit locus protein 6 C-terminal domain-containing protein</fullName>
    </recommendedName>
</protein>
<comment type="caution">
    <text evidence="7">The sequence shown here is derived from an EMBL/GenBank/DDBJ whole genome shotgun (WGS) entry which is preliminary data.</text>
</comment>
<evidence type="ECO:0000313" key="7">
    <source>
        <dbReference type="EMBL" id="KAJ3252931.1"/>
    </source>
</evidence>
<dbReference type="GO" id="GO:0005730">
    <property type="term" value="C:nucleolus"/>
    <property type="evidence" value="ECO:0007669"/>
    <property type="project" value="TreeGrafter"/>
</dbReference>
<dbReference type="GO" id="GO:0003723">
    <property type="term" value="F:RNA binding"/>
    <property type="evidence" value="ECO:0007669"/>
    <property type="project" value="TreeGrafter"/>
</dbReference>
<feature type="compositionally biased region" description="Basic and acidic residues" evidence="4">
    <location>
        <begin position="51"/>
        <end position="70"/>
    </location>
</feature>
<dbReference type="Proteomes" id="UP001210925">
    <property type="component" value="Unassembled WGS sequence"/>
</dbReference>
<keyword evidence="8" id="KW-1185">Reference proteome</keyword>
<evidence type="ECO:0000256" key="2">
    <source>
        <dbReference type="ARBA" id="ARBA00005904"/>
    </source>
</evidence>
<comment type="subcellular location">
    <subcellularLocation>
        <location evidence="1">Nucleus</location>
    </subcellularLocation>
</comment>
<evidence type="ECO:0000259" key="5">
    <source>
        <dbReference type="Pfam" id="PF04935"/>
    </source>
</evidence>
<evidence type="ECO:0000256" key="1">
    <source>
        <dbReference type="ARBA" id="ARBA00004123"/>
    </source>
</evidence>
<dbReference type="EMBL" id="JADGKB010000125">
    <property type="protein sequence ID" value="KAJ3252931.1"/>
    <property type="molecule type" value="Genomic_DNA"/>
</dbReference>
<name>A0AAD5UB85_9FUNG</name>
<dbReference type="GO" id="GO:0003677">
    <property type="term" value="F:DNA binding"/>
    <property type="evidence" value="ECO:0007669"/>
    <property type="project" value="TreeGrafter"/>
</dbReference>
<evidence type="ECO:0000256" key="3">
    <source>
        <dbReference type="ARBA" id="ARBA00023242"/>
    </source>
</evidence>
<keyword evidence="3" id="KW-0539">Nucleus</keyword>
<organism evidence="7 8">
    <name type="scientific">Boothiomyces macroporosus</name>
    <dbReference type="NCBI Taxonomy" id="261099"/>
    <lineage>
        <taxon>Eukaryota</taxon>
        <taxon>Fungi</taxon>
        <taxon>Fungi incertae sedis</taxon>
        <taxon>Chytridiomycota</taxon>
        <taxon>Chytridiomycota incertae sedis</taxon>
        <taxon>Chytridiomycetes</taxon>
        <taxon>Rhizophydiales</taxon>
        <taxon>Terramycetaceae</taxon>
        <taxon>Boothiomyces</taxon>
    </lineage>
</organism>
<comment type="similarity">
    <text evidence="2">Belongs to the SURF6 family.</text>
</comment>
<feature type="region of interest" description="Disordered" evidence="4">
    <location>
        <begin position="222"/>
        <end position="290"/>
    </location>
</feature>
<dbReference type="Pfam" id="PF15459">
    <property type="entry name" value="RRP14"/>
    <property type="match status" value="1"/>
</dbReference>
<dbReference type="InterPro" id="IPR029190">
    <property type="entry name" value="Rrp14/SURF6_C"/>
</dbReference>
<feature type="region of interest" description="Disordered" evidence="4">
    <location>
        <begin position="125"/>
        <end position="160"/>
    </location>
</feature>
<evidence type="ECO:0000259" key="6">
    <source>
        <dbReference type="Pfam" id="PF15459"/>
    </source>
</evidence>
<evidence type="ECO:0008006" key="9">
    <source>
        <dbReference type="Google" id="ProtNLM"/>
    </source>
</evidence>
<reference evidence="7" key="1">
    <citation type="submission" date="2020-05" db="EMBL/GenBank/DDBJ databases">
        <title>Phylogenomic resolution of chytrid fungi.</title>
        <authorList>
            <person name="Stajich J.E."/>
            <person name="Amses K."/>
            <person name="Simmons R."/>
            <person name="Seto K."/>
            <person name="Myers J."/>
            <person name="Bonds A."/>
            <person name="Quandt C.A."/>
            <person name="Barry K."/>
            <person name="Liu P."/>
            <person name="Grigoriev I."/>
            <person name="Longcore J.E."/>
            <person name="James T.Y."/>
        </authorList>
    </citation>
    <scope>NUCLEOTIDE SEQUENCE</scope>
    <source>
        <strain evidence="7">PLAUS21</strain>
    </source>
</reference>
<dbReference type="GO" id="GO:0042273">
    <property type="term" value="P:ribosomal large subunit biogenesis"/>
    <property type="evidence" value="ECO:0007669"/>
    <property type="project" value="TreeGrafter"/>
</dbReference>
<feature type="compositionally biased region" description="Basic and acidic residues" evidence="4">
    <location>
        <begin position="225"/>
        <end position="235"/>
    </location>
</feature>
<dbReference type="Pfam" id="PF04935">
    <property type="entry name" value="SURF6"/>
    <property type="match status" value="1"/>
</dbReference>
<feature type="compositionally biased region" description="Basic and acidic residues" evidence="4">
    <location>
        <begin position="248"/>
        <end position="278"/>
    </location>
</feature>
<accession>A0AAD5UB85</accession>
<evidence type="ECO:0000256" key="4">
    <source>
        <dbReference type="SAM" id="MobiDB-lite"/>
    </source>
</evidence>
<feature type="compositionally biased region" description="Basic residues" evidence="4">
    <location>
        <begin position="125"/>
        <end position="139"/>
    </location>
</feature>
<feature type="compositionally biased region" description="Basic residues" evidence="4">
    <location>
        <begin position="236"/>
        <end position="247"/>
    </location>
</feature>
<feature type="compositionally biased region" description="Basic residues" evidence="4">
    <location>
        <begin position="279"/>
        <end position="290"/>
    </location>
</feature>
<feature type="region of interest" description="Disordered" evidence="4">
    <location>
        <begin position="36"/>
        <end position="70"/>
    </location>
</feature>
<proteinExistence type="inferred from homology"/>
<sequence length="290" mass="34358">MALLEQIIQNQKQFDHLIQLIPPKYYFPIEHLDDQGGKYGQNKKQKAPKQAIKDATKKAKKQKLDPESKTTVEIQQEKEQTMNFQPMANLNPVELKEKLKMRIEELRNQRGVTEKIDRKELLEKRRLKKQEKKQKRKETRKSTSDTLGMRIELPEKEKPEIKQELMFGKLDFGEKQEKKSIDPASRLKIAQQKKEKLELLKQTDEKKAKAIEESESWNKLIKQAQGEKPKDDLKLLKKTVKRQKVEKKKSEKEWKERINTVKKAQEKQQQKRNENLEARKKKGKGKPGFK</sequence>
<feature type="domain" description="Ribosomal RNA-processing protein 14 N-terminal" evidence="6">
    <location>
        <begin position="8"/>
        <end position="67"/>
    </location>
</feature>
<dbReference type="AlphaFoldDB" id="A0AAD5UB85"/>
<dbReference type="PANTHER" id="PTHR14369">
    <property type="entry name" value="SURFEIT LOCUS PROTEIN 6"/>
    <property type="match status" value="1"/>
</dbReference>
<evidence type="ECO:0000313" key="8">
    <source>
        <dbReference type="Proteomes" id="UP001210925"/>
    </source>
</evidence>